<evidence type="ECO:0000256" key="2">
    <source>
        <dbReference type="SAM" id="Phobius"/>
    </source>
</evidence>
<dbReference type="STRING" id="408657.SAMN04487995_5148"/>
<dbReference type="Proteomes" id="UP000199532">
    <property type="component" value="Unassembled WGS sequence"/>
</dbReference>
<name>A0A1H6ZVP6_9BACT</name>
<feature type="transmembrane region" description="Helical" evidence="2">
    <location>
        <begin position="40"/>
        <end position="62"/>
    </location>
</feature>
<keyword evidence="4" id="KW-1185">Reference proteome</keyword>
<protein>
    <submittedName>
        <fullName evidence="3">Uncharacterized protein</fullName>
    </submittedName>
</protein>
<feature type="region of interest" description="Disordered" evidence="1">
    <location>
        <begin position="247"/>
        <end position="266"/>
    </location>
</feature>
<organism evidence="3 4">
    <name type="scientific">Dyadobacter koreensis</name>
    <dbReference type="NCBI Taxonomy" id="408657"/>
    <lineage>
        <taxon>Bacteria</taxon>
        <taxon>Pseudomonadati</taxon>
        <taxon>Bacteroidota</taxon>
        <taxon>Cytophagia</taxon>
        <taxon>Cytophagales</taxon>
        <taxon>Spirosomataceae</taxon>
        <taxon>Dyadobacter</taxon>
    </lineage>
</organism>
<sequence>MKKHPVDDLFQKRLASLEKKPSELAWKRIREGQKTKSRRMVAWVWYAAASVVLTLLTGYLVWQGQNDISSPVPGSSEIAKVEQIIPKKDLPGDSISVKDKGLLGQELKISSPAEQPSLAKQEVKTEAPLTKPNLERRVEIDKIERPAQVQVAKIEPVKTEELKVEKTEILQSVAPDKVMPNTVEMARREEKRPDRTIIVEVEEPVSEGKDKSKSRLSRVFRQLKNVREAEPVDWDDVGFNPKSIIARADDRTNDDEKISGKRERKN</sequence>
<gene>
    <name evidence="3" type="ORF">SAMN04487995_5148</name>
</gene>
<dbReference type="EMBL" id="FNXY01000009">
    <property type="protein sequence ID" value="SEJ53782.1"/>
    <property type="molecule type" value="Genomic_DNA"/>
</dbReference>
<dbReference type="OrthoDB" id="948161at2"/>
<evidence type="ECO:0000313" key="4">
    <source>
        <dbReference type="Proteomes" id="UP000199532"/>
    </source>
</evidence>
<evidence type="ECO:0000313" key="3">
    <source>
        <dbReference type="EMBL" id="SEJ53782.1"/>
    </source>
</evidence>
<evidence type="ECO:0000256" key="1">
    <source>
        <dbReference type="SAM" id="MobiDB-lite"/>
    </source>
</evidence>
<reference evidence="3 4" key="1">
    <citation type="submission" date="2016-10" db="EMBL/GenBank/DDBJ databases">
        <authorList>
            <person name="de Groot N.N."/>
        </authorList>
    </citation>
    <scope>NUCLEOTIDE SEQUENCE [LARGE SCALE GENOMIC DNA]</scope>
    <source>
        <strain evidence="3 4">DSM 19938</strain>
    </source>
</reference>
<accession>A0A1H6ZVP6</accession>
<dbReference type="RefSeq" id="WP_090339967.1">
    <property type="nucleotide sequence ID" value="NZ_FNXY01000009.1"/>
</dbReference>
<keyword evidence="2" id="KW-0812">Transmembrane</keyword>
<proteinExistence type="predicted"/>
<keyword evidence="2" id="KW-0472">Membrane</keyword>
<dbReference type="AlphaFoldDB" id="A0A1H6ZVP6"/>
<keyword evidence="2" id="KW-1133">Transmembrane helix</keyword>